<proteinExistence type="inferred from homology"/>
<evidence type="ECO:0000256" key="2">
    <source>
        <dbReference type="ARBA" id="ARBA00023015"/>
    </source>
</evidence>
<protein>
    <submittedName>
        <fullName evidence="6">LysR family transcriptional regulator</fullName>
    </submittedName>
</protein>
<keyword evidence="2" id="KW-0805">Transcription regulation</keyword>
<evidence type="ECO:0000256" key="3">
    <source>
        <dbReference type="ARBA" id="ARBA00023125"/>
    </source>
</evidence>
<feature type="domain" description="HTH lysR-type" evidence="5">
    <location>
        <begin position="1"/>
        <end position="61"/>
    </location>
</feature>
<comment type="caution">
    <text evidence="6">The sequence shown here is derived from an EMBL/GenBank/DDBJ whole genome shotgun (WGS) entry which is preliminary data.</text>
</comment>
<keyword evidence="7" id="KW-1185">Reference proteome</keyword>
<evidence type="ECO:0000259" key="5">
    <source>
        <dbReference type="PROSITE" id="PS50931"/>
    </source>
</evidence>
<dbReference type="Gene3D" id="3.40.190.290">
    <property type="match status" value="1"/>
</dbReference>
<dbReference type="InterPro" id="IPR036390">
    <property type="entry name" value="WH_DNA-bd_sf"/>
</dbReference>
<dbReference type="SUPFAM" id="SSF46785">
    <property type="entry name" value="Winged helix' DNA-binding domain"/>
    <property type="match status" value="1"/>
</dbReference>
<dbReference type="PROSITE" id="PS50931">
    <property type="entry name" value="HTH_LYSR"/>
    <property type="match status" value="1"/>
</dbReference>
<organism evidence="6 7">
    <name type="scientific">Shewanella cutis</name>
    <dbReference type="NCBI Taxonomy" id="2766780"/>
    <lineage>
        <taxon>Bacteria</taxon>
        <taxon>Pseudomonadati</taxon>
        <taxon>Pseudomonadota</taxon>
        <taxon>Gammaproteobacteria</taxon>
        <taxon>Alteromonadales</taxon>
        <taxon>Shewanellaceae</taxon>
        <taxon>Shewanella</taxon>
    </lineage>
</organism>
<dbReference type="InterPro" id="IPR036388">
    <property type="entry name" value="WH-like_DNA-bd_sf"/>
</dbReference>
<dbReference type="EMBL" id="JACSDI010000027">
    <property type="protein sequence ID" value="MCG9966221.1"/>
    <property type="molecule type" value="Genomic_DNA"/>
</dbReference>
<sequence length="319" mass="36024">MQDCDVRIFYIFKSLYDSGSATFVSQQHSVSPSKVSRYIAEMREVYNDSLFIRRKTHFIPTKKAKEIYPKICEIIELIESLSANRHELEVKKECVIAVPATLCVGLPEHLTRVIKQAGWDISLKVISSHREICTKVINGEICIAITNRACTQTMDCNPKYSNLLHVEPISVGEHVYVVSAAASAIWQESISLDNIAKYPFVVTQVSGFNDEKDPFEVYCEQRGLALNVFFKTQNLASMIEALMSENTISFIGPNSAAAFIAKVPSLRVEKLANCEYQRLHEAMHKPTYSMIHLKRNIDAIPPLIKSEVLRFISDSVCEI</sequence>
<dbReference type="InterPro" id="IPR005119">
    <property type="entry name" value="LysR_subst-bd"/>
</dbReference>
<dbReference type="CDD" id="cd05466">
    <property type="entry name" value="PBP2_LTTR_substrate"/>
    <property type="match status" value="1"/>
</dbReference>
<gene>
    <name evidence="6" type="ORF">H9J30_20275</name>
</gene>
<dbReference type="PANTHER" id="PTHR30126:SF94">
    <property type="entry name" value="LYSR FAMILY TRANSCRIPTIONAL REGULATOR"/>
    <property type="match status" value="1"/>
</dbReference>
<comment type="similarity">
    <text evidence="1">Belongs to the LysR transcriptional regulatory family.</text>
</comment>
<accession>A0ABS9R0T5</accession>
<reference evidence="6 7" key="1">
    <citation type="submission" date="2020-08" db="EMBL/GenBank/DDBJ databases">
        <title>Whole genome sequence of Shewanella sp strain PS-2.</title>
        <authorList>
            <person name="Das S.K."/>
        </authorList>
    </citation>
    <scope>NUCLEOTIDE SEQUENCE [LARGE SCALE GENOMIC DNA]</scope>
    <source>
        <strain evidence="6 7">PS-2</strain>
    </source>
</reference>
<keyword evidence="4" id="KW-0804">Transcription</keyword>
<dbReference type="Pfam" id="PF00126">
    <property type="entry name" value="HTH_1"/>
    <property type="match status" value="1"/>
</dbReference>
<name>A0ABS9R0T5_9GAMM</name>
<dbReference type="Gene3D" id="1.10.10.10">
    <property type="entry name" value="Winged helix-like DNA-binding domain superfamily/Winged helix DNA-binding domain"/>
    <property type="match status" value="1"/>
</dbReference>
<keyword evidence="3" id="KW-0238">DNA-binding</keyword>
<evidence type="ECO:0000256" key="1">
    <source>
        <dbReference type="ARBA" id="ARBA00009437"/>
    </source>
</evidence>
<dbReference type="InterPro" id="IPR000847">
    <property type="entry name" value="LysR_HTH_N"/>
</dbReference>
<evidence type="ECO:0000313" key="6">
    <source>
        <dbReference type="EMBL" id="MCG9966221.1"/>
    </source>
</evidence>
<dbReference type="Proteomes" id="UP000829384">
    <property type="component" value="Unassembled WGS sequence"/>
</dbReference>
<evidence type="ECO:0000256" key="4">
    <source>
        <dbReference type="ARBA" id="ARBA00023163"/>
    </source>
</evidence>
<evidence type="ECO:0000313" key="7">
    <source>
        <dbReference type="Proteomes" id="UP000829384"/>
    </source>
</evidence>
<dbReference type="SUPFAM" id="SSF53850">
    <property type="entry name" value="Periplasmic binding protein-like II"/>
    <property type="match status" value="1"/>
</dbReference>
<dbReference type="Pfam" id="PF03466">
    <property type="entry name" value="LysR_substrate"/>
    <property type="match status" value="1"/>
</dbReference>
<dbReference type="PANTHER" id="PTHR30126">
    <property type="entry name" value="HTH-TYPE TRANSCRIPTIONAL REGULATOR"/>
    <property type="match status" value="1"/>
</dbReference>